<dbReference type="PROSITE" id="PS00360">
    <property type="entry name" value="RIBOSOMAL_S9"/>
    <property type="match status" value="1"/>
</dbReference>
<dbReference type="GO" id="GO:0006412">
    <property type="term" value="P:translation"/>
    <property type="evidence" value="ECO:0007669"/>
    <property type="project" value="UniProtKB-UniRule"/>
</dbReference>
<dbReference type="GO" id="GO:0005737">
    <property type="term" value="C:cytoplasm"/>
    <property type="evidence" value="ECO:0007669"/>
    <property type="project" value="UniProtKB-ARBA"/>
</dbReference>
<evidence type="ECO:0000256" key="4">
    <source>
        <dbReference type="ARBA" id="ARBA00035259"/>
    </source>
</evidence>
<dbReference type="SUPFAM" id="SSF54211">
    <property type="entry name" value="Ribosomal protein S5 domain 2-like"/>
    <property type="match status" value="1"/>
</dbReference>
<dbReference type="InterPro" id="IPR014721">
    <property type="entry name" value="Ribsml_uS5_D2-typ_fold_subgr"/>
</dbReference>
<dbReference type="NCBIfam" id="NF001099">
    <property type="entry name" value="PRK00132.1"/>
    <property type="match status" value="1"/>
</dbReference>
<dbReference type="AlphaFoldDB" id="A0A1G1Z0S6"/>
<comment type="similarity">
    <text evidence="1 5 6">Belongs to the universal ribosomal protein uS9 family.</text>
</comment>
<dbReference type="InterPro" id="IPR020574">
    <property type="entry name" value="Ribosomal_uS9_CS"/>
</dbReference>
<dbReference type="EMBL" id="MHIU01000040">
    <property type="protein sequence ID" value="OGY57267.1"/>
    <property type="molecule type" value="Genomic_DNA"/>
</dbReference>
<protein>
    <recommendedName>
        <fullName evidence="4 5">Small ribosomal subunit protein uS9</fullName>
    </recommendedName>
</protein>
<evidence type="ECO:0000256" key="6">
    <source>
        <dbReference type="RuleBase" id="RU003815"/>
    </source>
</evidence>
<gene>
    <name evidence="5" type="primary">rpsI</name>
    <name evidence="7" type="ORF">A3D47_00945</name>
</gene>
<reference evidence="7 8" key="1">
    <citation type="journal article" date="2016" name="Nat. Commun.">
        <title>Thousands of microbial genomes shed light on interconnected biogeochemical processes in an aquifer system.</title>
        <authorList>
            <person name="Anantharaman K."/>
            <person name="Brown C.T."/>
            <person name="Hug L.A."/>
            <person name="Sharon I."/>
            <person name="Castelle C.J."/>
            <person name="Probst A.J."/>
            <person name="Thomas B.C."/>
            <person name="Singh A."/>
            <person name="Wilkins M.J."/>
            <person name="Karaoz U."/>
            <person name="Brodie E.L."/>
            <person name="Williams K.H."/>
            <person name="Hubbard S.S."/>
            <person name="Banfield J.F."/>
        </authorList>
    </citation>
    <scope>NUCLEOTIDE SEQUENCE [LARGE SCALE GENOMIC DNA]</scope>
</reference>
<dbReference type="InterPro" id="IPR000754">
    <property type="entry name" value="Ribosomal_uS9"/>
</dbReference>
<evidence type="ECO:0000313" key="8">
    <source>
        <dbReference type="Proteomes" id="UP000178651"/>
    </source>
</evidence>
<evidence type="ECO:0000256" key="5">
    <source>
        <dbReference type="HAMAP-Rule" id="MF_00532"/>
    </source>
</evidence>
<keyword evidence="2 5" id="KW-0689">Ribosomal protein</keyword>
<name>A0A1G1Z0S6_9BACT</name>
<dbReference type="Gene3D" id="3.30.230.10">
    <property type="match status" value="1"/>
</dbReference>
<dbReference type="PANTHER" id="PTHR21569">
    <property type="entry name" value="RIBOSOMAL PROTEIN S9"/>
    <property type="match status" value="1"/>
</dbReference>
<dbReference type="Proteomes" id="UP000178651">
    <property type="component" value="Unassembled WGS sequence"/>
</dbReference>
<evidence type="ECO:0000256" key="1">
    <source>
        <dbReference type="ARBA" id="ARBA00005251"/>
    </source>
</evidence>
<proteinExistence type="inferred from homology"/>
<comment type="caution">
    <text evidence="7">The sequence shown here is derived from an EMBL/GenBank/DDBJ whole genome shotgun (WGS) entry which is preliminary data.</text>
</comment>
<evidence type="ECO:0000313" key="7">
    <source>
        <dbReference type="EMBL" id="OGY57267.1"/>
    </source>
</evidence>
<dbReference type="GO" id="GO:0015935">
    <property type="term" value="C:small ribosomal subunit"/>
    <property type="evidence" value="ECO:0007669"/>
    <property type="project" value="TreeGrafter"/>
</dbReference>
<sequence length="137" mass="15547">MIKEAKYFEGIGRRKEASARVRLYPDVSEAKNNFVINGVSAAEYFKVARHTVQAEAPLRALSSTEKKMKVEVVVHGGGVKGQAEAVTLGLARALVGWRPDLRPEMRSHGYLTRDARVVERKKYGLRKARRAQQWRKR</sequence>
<dbReference type="Pfam" id="PF00380">
    <property type="entry name" value="Ribosomal_S9"/>
    <property type="match status" value="1"/>
</dbReference>
<dbReference type="PANTHER" id="PTHR21569:SF1">
    <property type="entry name" value="SMALL RIBOSOMAL SUBUNIT PROTEIN US9M"/>
    <property type="match status" value="1"/>
</dbReference>
<keyword evidence="3 5" id="KW-0687">Ribonucleoprotein</keyword>
<evidence type="ECO:0000256" key="2">
    <source>
        <dbReference type="ARBA" id="ARBA00022980"/>
    </source>
</evidence>
<dbReference type="GO" id="GO:0003735">
    <property type="term" value="F:structural constituent of ribosome"/>
    <property type="evidence" value="ECO:0007669"/>
    <property type="project" value="InterPro"/>
</dbReference>
<dbReference type="HAMAP" id="MF_00532_B">
    <property type="entry name" value="Ribosomal_uS9_B"/>
    <property type="match status" value="1"/>
</dbReference>
<dbReference type="InterPro" id="IPR023035">
    <property type="entry name" value="Ribosomal_uS9_bac/plastid"/>
</dbReference>
<dbReference type="GO" id="GO:0003723">
    <property type="term" value="F:RNA binding"/>
    <property type="evidence" value="ECO:0007669"/>
    <property type="project" value="TreeGrafter"/>
</dbReference>
<dbReference type="InterPro" id="IPR020568">
    <property type="entry name" value="Ribosomal_Su5_D2-typ_SF"/>
</dbReference>
<organism evidence="7 8">
    <name type="scientific">Candidatus Colwellbacteria bacterium RIFCSPHIGHO2_02_FULL_43_15</name>
    <dbReference type="NCBI Taxonomy" id="1797686"/>
    <lineage>
        <taxon>Bacteria</taxon>
        <taxon>Candidatus Colwelliibacteriota</taxon>
    </lineage>
</organism>
<evidence type="ECO:0000256" key="3">
    <source>
        <dbReference type="ARBA" id="ARBA00023274"/>
    </source>
</evidence>
<accession>A0A1G1Z0S6</accession>